<name>G3HX23_CRIGR</name>
<organism evidence="1 2">
    <name type="scientific">Cricetulus griseus</name>
    <name type="common">Chinese hamster</name>
    <name type="synonym">Cricetulus barabensis griseus</name>
    <dbReference type="NCBI Taxonomy" id="10029"/>
    <lineage>
        <taxon>Eukaryota</taxon>
        <taxon>Metazoa</taxon>
        <taxon>Chordata</taxon>
        <taxon>Craniata</taxon>
        <taxon>Vertebrata</taxon>
        <taxon>Euteleostomi</taxon>
        <taxon>Mammalia</taxon>
        <taxon>Eutheria</taxon>
        <taxon>Euarchontoglires</taxon>
        <taxon>Glires</taxon>
        <taxon>Rodentia</taxon>
        <taxon>Myomorpha</taxon>
        <taxon>Muroidea</taxon>
        <taxon>Cricetidae</taxon>
        <taxon>Cricetinae</taxon>
        <taxon>Cricetulus</taxon>
    </lineage>
</organism>
<dbReference type="EMBL" id="JH000851">
    <property type="protein sequence ID" value="EGV95926.1"/>
    <property type="molecule type" value="Genomic_DNA"/>
</dbReference>
<proteinExistence type="predicted"/>
<sequence length="83" mass="9398">MKIIKRNKQQISTIKRQQGMFLLQTVGVKGLRIQLDSLLLEGCLDYPLSINEAQAMCKMLPPLISQDSIPMYFETNGLAPVYI</sequence>
<evidence type="ECO:0000313" key="1">
    <source>
        <dbReference type="EMBL" id="EGV95926.1"/>
    </source>
</evidence>
<reference evidence="2" key="1">
    <citation type="journal article" date="2011" name="Nat. Biotechnol.">
        <title>The genomic sequence of the Chinese hamster ovary (CHO)-K1 cell line.</title>
        <authorList>
            <person name="Xu X."/>
            <person name="Nagarajan H."/>
            <person name="Lewis N.E."/>
            <person name="Pan S."/>
            <person name="Cai Z."/>
            <person name="Liu X."/>
            <person name="Chen W."/>
            <person name="Xie M."/>
            <person name="Wang W."/>
            <person name="Hammond S."/>
            <person name="Andersen M.R."/>
            <person name="Neff N."/>
            <person name="Passarelli B."/>
            <person name="Koh W."/>
            <person name="Fan H.C."/>
            <person name="Wang J."/>
            <person name="Gui Y."/>
            <person name="Lee K.H."/>
            <person name="Betenbaugh M.J."/>
            <person name="Quake S.R."/>
            <person name="Famili I."/>
            <person name="Palsson B.O."/>
            <person name="Wang J."/>
        </authorList>
    </citation>
    <scope>NUCLEOTIDE SEQUENCE [LARGE SCALE GENOMIC DNA]</scope>
    <source>
        <strain evidence="2">CHO K1 cell line</strain>
    </source>
</reference>
<dbReference type="AlphaFoldDB" id="G3HX23"/>
<accession>G3HX23</accession>
<dbReference type="Proteomes" id="UP000001075">
    <property type="component" value="Unassembled WGS sequence"/>
</dbReference>
<dbReference type="InParanoid" id="G3HX23"/>
<evidence type="ECO:0000313" key="2">
    <source>
        <dbReference type="Proteomes" id="UP000001075"/>
    </source>
</evidence>
<protein>
    <submittedName>
        <fullName evidence="1">Uncharacterized protein</fullName>
    </submittedName>
</protein>
<gene>
    <name evidence="1" type="ORF">I79_015538</name>
</gene>